<organism evidence="1 3">
    <name type="scientific">Aliidiomarina maris</name>
    <dbReference type="NCBI Taxonomy" id="531312"/>
    <lineage>
        <taxon>Bacteria</taxon>
        <taxon>Pseudomonadati</taxon>
        <taxon>Pseudomonadota</taxon>
        <taxon>Gammaproteobacteria</taxon>
        <taxon>Alteromonadales</taxon>
        <taxon>Idiomarinaceae</taxon>
        <taxon>Aliidiomarina</taxon>
    </lineage>
</organism>
<reference evidence="1 3" key="2">
    <citation type="submission" date="2018-06" db="EMBL/GenBank/DDBJ databases">
        <title>Genomic Encyclopedia of Type Strains, Phase III (KMG-III): the genomes of soil and plant-associated and newly described type strains.</title>
        <authorList>
            <person name="Whitman W."/>
        </authorList>
    </citation>
    <scope>NUCLEOTIDE SEQUENCE [LARGE SCALE GENOMIC DNA]</scope>
    <source>
        <strain evidence="1 3">CGMCC 1.15366</strain>
    </source>
</reference>
<reference evidence="2 4" key="1">
    <citation type="journal article" date="2018" name="Front. Microbiol.">
        <title>Genome-Based Analysis Reveals the Taxonomy and Diversity of the Family Idiomarinaceae.</title>
        <authorList>
            <person name="Liu Y."/>
            <person name="Lai Q."/>
            <person name="Shao Z."/>
        </authorList>
    </citation>
    <scope>NUCLEOTIDE SEQUENCE [LARGE SCALE GENOMIC DNA]</scope>
    <source>
        <strain evidence="2 4">CF12-14</strain>
    </source>
</reference>
<accession>A0A327WSS9</accession>
<evidence type="ECO:0000313" key="3">
    <source>
        <dbReference type="Proteomes" id="UP000249203"/>
    </source>
</evidence>
<proteinExistence type="predicted"/>
<dbReference type="OrthoDB" id="6387604at2"/>
<comment type="caution">
    <text evidence="1">The sequence shown here is derived from an EMBL/GenBank/DDBJ whole genome shotgun (WGS) entry which is preliminary data.</text>
</comment>
<gene>
    <name evidence="1" type="ORF">B0I24_11226</name>
    <name evidence="2" type="ORF">CWE07_11225</name>
</gene>
<dbReference type="Proteomes" id="UP000287865">
    <property type="component" value="Unassembled WGS sequence"/>
</dbReference>
<protein>
    <submittedName>
        <fullName evidence="1">Uncharacterized protein</fullName>
    </submittedName>
</protein>
<dbReference type="EMBL" id="PIPK01000011">
    <property type="protein sequence ID" value="RUO22150.1"/>
    <property type="molecule type" value="Genomic_DNA"/>
</dbReference>
<evidence type="ECO:0000313" key="4">
    <source>
        <dbReference type="Proteomes" id="UP000287865"/>
    </source>
</evidence>
<sequence>MFGREEPYTVTGNTISLTDDNKSLLLVTPSRYDNILVSRYGVELTDLEPVRRPNVKNVVLSELFKRDKTFFFIRAGGVEYQVDLKYVDSPISEVKF</sequence>
<dbReference type="AlphaFoldDB" id="A0A327WSS9"/>
<dbReference type="EMBL" id="QLMD01000012">
    <property type="protein sequence ID" value="RAJ94940.1"/>
    <property type="molecule type" value="Genomic_DNA"/>
</dbReference>
<name>A0A327WSS9_9GAMM</name>
<keyword evidence="4" id="KW-1185">Reference proteome</keyword>
<evidence type="ECO:0000313" key="2">
    <source>
        <dbReference type="EMBL" id="RUO22150.1"/>
    </source>
</evidence>
<dbReference type="RefSeq" id="WP_111570059.1">
    <property type="nucleotide sequence ID" value="NZ_PIPK01000011.1"/>
</dbReference>
<evidence type="ECO:0000313" key="1">
    <source>
        <dbReference type="EMBL" id="RAJ94940.1"/>
    </source>
</evidence>
<dbReference type="Proteomes" id="UP000249203">
    <property type="component" value="Unassembled WGS sequence"/>
</dbReference>